<evidence type="ECO:0000256" key="1">
    <source>
        <dbReference type="ARBA" id="ARBA00023118"/>
    </source>
</evidence>
<keyword evidence="1" id="KW-0051">Antiviral defense</keyword>
<reference evidence="2 3" key="1">
    <citation type="submission" date="2023-07" db="EMBL/GenBank/DDBJ databases">
        <title>Sequencing the genomes of 1000 actinobacteria strains.</title>
        <authorList>
            <person name="Klenk H.-P."/>
        </authorList>
    </citation>
    <scope>NUCLEOTIDE SEQUENCE [LARGE SCALE GENOMIC DNA]</scope>
    <source>
        <strain evidence="2 3">DSM 15539</strain>
    </source>
</reference>
<dbReference type="InterPro" id="IPR010147">
    <property type="entry name" value="CRISPR-assoc_prot_CasD"/>
</dbReference>
<dbReference type="Proteomes" id="UP001266099">
    <property type="component" value="Unassembled WGS sequence"/>
</dbReference>
<dbReference type="InterPro" id="IPR013422">
    <property type="entry name" value="CRISPR-assoc_prot_Cas5_N"/>
</dbReference>
<dbReference type="InterPro" id="IPR021124">
    <property type="entry name" value="CRISPR-assoc_prot_Cas5"/>
</dbReference>
<name>A0ABU1T1T1_9ACTO</name>
<keyword evidence="3" id="KW-1185">Reference proteome</keyword>
<accession>A0ABU1T1T1</accession>
<dbReference type="NCBIfam" id="TIGR02593">
    <property type="entry name" value="CRISPR_cas5"/>
    <property type="match status" value="1"/>
</dbReference>
<dbReference type="NCBIfam" id="TIGR01868">
    <property type="entry name" value="casD_Cas5e"/>
    <property type="match status" value="1"/>
</dbReference>
<protein>
    <submittedName>
        <fullName evidence="2">CRISPR system Cascade subunit CasD</fullName>
    </submittedName>
</protein>
<evidence type="ECO:0000313" key="3">
    <source>
        <dbReference type="Proteomes" id="UP001266099"/>
    </source>
</evidence>
<comment type="caution">
    <text evidence="2">The sequence shown here is derived from an EMBL/GenBank/DDBJ whole genome shotgun (WGS) entry which is preliminary data.</text>
</comment>
<dbReference type="RefSeq" id="WP_309955933.1">
    <property type="nucleotide sequence ID" value="NZ_CP136414.1"/>
</dbReference>
<gene>
    <name evidence="2" type="ORF">J2S36_000875</name>
</gene>
<proteinExistence type="predicted"/>
<dbReference type="Pfam" id="PF09704">
    <property type="entry name" value="Cas_Cas5d"/>
    <property type="match status" value="1"/>
</dbReference>
<dbReference type="Gene3D" id="3.30.70.2660">
    <property type="match status" value="1"/>
</dbReference>
<evidence type="ECO:0000313" key="2">
    <source>
        <dbReference type="EMBL" id="MDR6939332.1"/>
    </source>
</evidence>
<dbReference type="CDD" id="cd09756">
    <property type="entry name" value="Cas5_I-E"/>
    <property type="match status" value="1"/>
</dbReference>
<sequence>MSVLILRLAAPLQAWGDSSRYSVRETQDAPTRSGILGLLCAAEGRDRKADISDLNDLQLAVRIDQPGKLLRDFQTERSLDGKVSMPLSARFYREDAVYTVFISAEAEKITHFDRVLRNPVYPLYLGRRSCPPAQPLIMGIVEMDLLRALQTYPWQAAEWYQRRIACRGEEYWAEALLDPSIEWADEAHSITELHRDIPVSYSREKREYTWRKVRRVQVKLYQPEDYAAHDPMELLVPNL</sequence>
<organism evidence="2 3">
    <name type="scientific">Arcanobacterium hippocoleae</name>
    <dbReference type="NCBI Taxonomy" id="149017"/>
    <lineage>
        <taxon>Bacteria</taxon>
        <taxon>Bacillati</taxon>
        <taxon>Actinomycetota</taxon>
        <taxon>Actinomycetes</taxon>
        <taxon>Actinomycetales</taxon>
        <taxon>Actinomycetaceae</taxon>
        <taxon>Arcanobacterium</taxon>
    </lineage>
</organism>
<dbReference type="EMBL" id="JAVDUJ010000001">
    <property type="protein sequence ID" value="MDR6939332.1"/>
    <property type="molecule type" value="Genomic_DNA"/>
</dbReference>